<feature type="region of interest" description="Disordered" evidence="1">
    <location>
        <begin position="14"/>
        <end position="38"/>
    </location>
</feature>
<keyword evidence="3" id="KW-1185">Reference proteome</keyword>
<dbReference type="EMBL" id="JABSTU010000009">
    <property type="protein sequence ID" value="KAH8021203.1"/>
    <property type="molecule type" value="Genomic_DNA"/>
</dbReference>
<evidence type="ECO:0000256" key="1">
    <source>
        <dbReference type="SAM" id="MobiDB-lite"/>
    </source>
</evidence>
<feature type="compositionally biased region" description="Low complexity" evidence="1">
    <location>
        <begin position="233"/>
        <end position="244"/>
    </location>
</feature>
<feature type="region of interest" description="Disordered" evidence="1">
    <location>
        <begin position="213"/>
        <end position="244"/>
    </location>
</feature>
<comment type="caution">
    <text evidence="2">The sequence shown here is derived from an EMBL/GenBank/DDBJ whole genome shotgun (WGS) entry which is preliminary data.</text>
</comment>
<evidence type="ECO:0000313" key="2">
    <source>
        <dbReference type="EMBL" id="KAH8021203.1"/>
    </source>
</evidence>
<proteinExistence type="predicted"/>
<dbReference type="Proteomes" id="UP000821866">
    <property type="component" value="Chromosome 7"/>
</dbReference>
<accession>A0A9J6DGP9</accession>
<evidence type="ECO:0000313" key="3">
    <source>
        <dbReference type="Proteomes" id="UP000821866"/>
    </source>
</evidence>
<feature type="compositionally biased region" description="Basic and acidic residues" evidence="1">
    <location>
        <begin position="17"/>
        <end position="38"/>
    </location>
</feature>
<organism evidence="2 3">
    <name type="scientific">Rhipicephalus microplus</name>
    <name type="common">Cattle tick</name>
    <name type="synonym">Boophilus microplus</name>
    <dbReference type="NCBI Taxonomy" id="6941"/>
    <lineage>
        <taxon>Eukaryota</taxon>
        <taxon>Metazoa</taxon>
        <taxon>Ecdysozoa</taxon>
        <taxon>Arthropoda</taxon>
        <taxon>Chelicerata</taxon>
        <taxon>Arachnida</taxon>
        <taxon>Acari</taxon>
        <taxon>Parasitiformes</taxon>
        <taxon>Ixodida</taxon>
        <taxon>Ixodoidea</taxon>
        <taxon>Ixodidae</taxon>
        <taxon>Rhipicephalinae</taxon>
        <taxon>Rhipicephalus</taxon>
        <taxon>Boophilus</taxon>
    </lineage>
</organism>
<reference evidence="2" key="1">
    <citation type="journal article" date="2020" name="Cell">
        <title>Large-Scale Comparative Analyses of Tick Genomes Elucidate Their Genetic Diversity and Vector Capacities.</title>
        <authorList>
            <consortium name="Tick Genome and Microbiome Consortium (TIGMIC)"/>
            <person name="Jia N."/>
            <person name="Wang J."/>
            <person name="Shi W."/>
            <person name="Du L."/>
            <person name="Sun Y."/>
            <person name="Zhan W."/>
            <person name="Jiang J.F."/>
            <person name="Wang Q."/>
            <person name="Zhang B."/>
            <person name="Ji P."/>
            <person name="Bell-Sakyi L."/>
            <person name="Cui X.M."/>
            <person name="Yuan T.T."/>
            <person name="Jiang B.G."/>
            <person name="Yang W.F."/>
            <person name="Lam T.T."/>
            <person name="Chang Q.C."/>
            <person name="Ding S.J."/>
            <person name="Wang X.J."/>
            <person name="Zhu J.G."/>
            <person name="Ruan X.D."/>
            <person name="Zhao L."/>
            <person name="Wei J.T."/>
            <person name="Ye R.Z."/>
            <person name="Que T.C."/>
            <person name="Du C.H."/>
            <person name="Zhou Y.H."/>
            <person name="Cheng J.X."/>
            <person name="Dai P.F."/>
            <person name="Guo W.B."/>
            <person name="Han X.H."/>
            <person name="Huang E.J."/>
            <person name="Li L.F."/>
            <person name="Wei W."/>
            <person name="Gao Y.C."/>
            <person name="Liu J.Z."/>
            <person name="Shao H.Z."/>
            <person name="Wang X."/>
            <person name="Wang C.C."/>
            <person name="Yang T.C."/>
            <person name="Huo Q.B."/>
            <person name="Li W."/>
            <person name="Chen H.Y."/>
            <person name="Chen S.E."/>
            <person name="Zhou L.G."/>
            <person name="Ni X.B."/>
            <person name="Tian J.H."/>
            <person name="Sheng Y."/>
            <person name="Liu T."/>
            <person name="Pan Y.S."/>
            <person name="Xia L.Y."/>
            <person name="Li J."/>
            <person name="Zhao F."/>
            <person name="Cao W.C."/>
        </authorList>
    </citation>
    <scope>NUCLEOTIDE SEQUENCE</scope>
    <source>
        <strain evidence="2">Rmic-2018</strain>
    </source>
</reference>
<name>A0A9J6DGP9_RHIMP</name>
<reference evidence="2" key="2">
    <citation type="submission" date="2021-09" db="EMBL/GenBank/DDBJ databases">
        <authorList>
            <person name="Jia N."/>
            <person name="Wang J."/>
            <person name="Shi W."/>
            <person name="Du L."/>
            <person name="Sun Y."/>
            <person name="Zhan W."/>
            <person name="Jiang J."/>
            <person name="Wang Q."/>
            <person name="Zhang B."/>
            <person name="Ji P."/>
            <person name="Sakyi L.B."/>
            <person name="Cui X."/>
            <person name="Yuan T."/>
            <person name="Jiang B."/>
            <person name="Yang W."/>
            <person name="Lam T.T.-Y."/>
            <person name="Chang Q."/>
            <person name="Ding S."/>
            <person name="Wang X."/>
            <person name="Zhu J."/>
            <person name="Ruan X."/>
            <person name="Zhao L."/>
            <person name="Wei J."/>
            <person name="Que T."/>
            <person name="Du C."/>
            <person name="Cheng J."/>
            <person name="Dai P."/>
            <person name="Han X."/>
            <person name="Huang E."/>
            <person name="Gao Y."/>
            <person name="Liu J."/>
            <person name="Shao H."/>
            <person name="Ye R."/>
            <person name="Li L."/>
            <person name="Wei W."/>
            <person name="Wang X."/>
            <person name="Wang C."/>
            <person name="Huo Q."/>
            <person name="Li W."/>
            <person name="Guo W."/>
            <person name="Chen H."/>
            <person name="Chen S."/>
            <person name="Zhou L."/>
            <person name="Zhou L."/>
            <person name="Ni X."/>
            <person name="Tian J."/>
            <person name="Zhou Y."/>
            <person name="Sheng Y."/>
            <person name="Liu T."/>
            <person name="Pan Y."/>
            <person name="Xia L."/>
            <person name="Li J."/>
            <person name="Zhao F."/>
            <person name="Cao W."/>
        </authorList>
    </citation>
    <scope>NUCLEOTIDE SEQUENCE</scope>
    <source>
        <strain evidence="2">Rmic-2018</strain>
        <tissue evidence="2">Larvae</tissue>
    </source>
</reference>
<gene>
    <name evidence="2" type="ORF">HPB51_013304</name>
</gene>
<sequence>MGRQVDPFIYSFLEENGGGKKEERKASTERKRREMNDDVARAARVRCQEEETSRVGRCVPHQWPAYTRRRSAVERPRRSAATTDLFARSPSRCGARIQAFMWTAALPFVDFALLCLVTRPGQNGAIVSEGYEGSWECGSGAFILHDRKKNYIKNRYGKQSEREEKTRRLHCGLPSHGHHRVTCARTGANASRSRSAVVYAPETSVASMQKVLAKNNKRTPRRQPDGFGEEVTEAVTACEAPRTA</sequence>
<dbReference type="AlphaFoldDB" id="A0A9J6DGP9"/>
<protein>
    <submittedName>
        <fullName evidence="2">Uncharacterized protein</fullName>
    </submittedName>
</protein>